<dbReference type="Pfam" id="PF25954">
    <property type="entry name" value="Beta-barrel_RND_2"/>
    <property type="match status" value="1"/>
</dbReference>
<feature type="region of interest" description="Disordered" evidence="3">
    <location>
        <begin position="333"/>
        <end position="356"/>
    </location>
</feature>
<reference evidence="7 8" key="1">
    <citation type="submission" date="2020-07" db="EMBL/GenBank/DDBJ databases">
        <authorList>
            <person name="Xu S."/>
            <person name="Li A."/>
        </authorList>
    </citation>
    <scope>NUCLEOTIDE SEQUENCE [LARGE SCALE GENOMIC DNA]</scope>
    <source>
        <strain evidence="7 8">SG-8</strain>
    </source>
</reference>
<dbReference type="EMBL" id="JACHTE010000001">
    <property type="protein sequence ID" value="MBB1086910.1"/>
    <property type="molecule type" value="Genomic_DNA"/>
</dbReference>
<feature type="domain" description="CusB-like beta-barrel" evidence="6">
    <location>
        <begin position="190"/>
        <end position="262"/>
    </location>
</feature>
<name>A0A7W3YD54_9GAMM</name>
<accession>A0A7W3YD54</accession>
<protein>
    <submittedName>
        <fullName evidence="7">Efflux RND transporter periplasmic adaptor subunit</fullName>
    </submittedName>
</protein>
<keyword evidence="8" id="KW-1185">Reference proteome</keyword>
<evidence type="ECO:0000259" key="6">
    <source>
        <dbReference type="Pfam" id="PF25954"/>
    </source>
</evidence>
<dbReference type="RefSeq" id="WP_182668107.1">
    <property type="nucleotide sequence ID" value="NZ_JACHTE010000001.1"/>
</dbReference>
<dbReference type="Gene3D" id="2.40.420.20">
    <property type="match status" value="1"/>
</dbReference>
<dbReference type="Pfam" id="PF25917">
    <property type="entry name" value="BSH_RND"/>
    <property type="match status" value="1"/>
</dbReference>
<evidence type="ECO:0000256" key="1">
    <source>
        <dbReference type="ARBA" id="ARBA00009477"/>
    </source>
</evidence>
<dbReference type="Gene3D" id="2.40.30.170">
    <property type="match status" value="1"/>
</dbReference>
<dbReference type="NCBIfam" id="TIGR01730">
    <property type="entry name" value="RND_mfp"/>
    <property type="match status" value="1"/>
</dbReference>
<dbReference type="GO" id="GO:1990281">
    <property type="term" value="C:efflux pump complex"/>
    <property type="evidence" value="ECO:0007669"/>
    <property type="project" value="TreeGrafter"/>
</dbReference>
<gene>
    <name evidence="7" type="ORF">H4F99_00245</name>
</gene>
<evidence type="ECO:0000256" key="2">
    <source>
        <dbReference type="SAM" id="Coils"/>
    </source>
</evidence>
<evidence type="ECO:0000259" key="4">
    <source>
        <dbReference type="Pfam" id="PF25876"/>
    </source>
</evidence>
<evidence type="ECO:0000313" key="7">
    <source>
        <dbReference type="EMBL" id="MBB1086910.1"/>
    </source>
</evidence>
<keyword evidence="2" id="KW-0175">Coiled coil</keyword>
<feature type="coiled-coil region" evidence="2">
    <location>
        <begin position="82"/>
        <end position="154"/>
    </location>
</feature>
<feature type="domain" description="Multidrug resistance protein MdtA-like barrel-sandwich hybrid" evidence="5">
    <location>
        <begin position="48"/>
        <end position="179"/>
    </location>
</feature>
<dbReference type="SUPFAM" id="SSF111369">
    <property type="entry name" value="HlyD-like secretion proteins"/>
    <property type="match status" value="1"/>
</dbReference>
<dbReference type="PANTHER" id="PTHR30469:SF15">
    <property type="entry name" value="HLYD FAMILY OF SECRETION PROTEINS"/>
    <property type="match status" value="1"/>
</dbReference>
<sequence>MLAACGGEAPEEAARRPVLVTHPVAMTTGSDTFVGDVRAREESPLSFRVGGTLVERKVDVGDRVSEGELLAVMDGDDYGARARAAQAQLAAAEAELSRARADQARMSKLADEQLVSRSAIDAQDAAAVAAQGQANAARAELQVARNQVEYTELRAPAAGVIAGREAEAGQVVAAGQPVFTLAADGPREVAFAIPEGQVESLRPGMAVEVSLWSLPGKRWPGRIREIAPAADPASRTYAARAAVDADTAEVELGQSARVHVEANGTGALGVPLAALVEVDGEQAVYVVDPSTSKLRLQPVRTAAFGAEQVPVLEGVGPGDWVVAAGAHLLRDGQAVSPVDRDNRPVAANGAPAPEAE</sequence>
<dbReference type="InterPro" id="IPR058792">
    <property type="entry name" value="Beta-barrel_RND_2"/>
</dbReference>
<dbReference type="InterPro" id="IPR058624">
    <property type="entry name" value="MdtA-like_HH"/>
</dbReference>
<proteinExistence type="inferred from homology"/>
<organism evidence="7 8">
    <name type="scientific">Marilutibacter penaei</name>
    <dbReference type="NCBI Taxonomy" id="2759900"/>
    <lineage>
        <taxon>Bacteria</taxon>
        <taxon>Pseudomonadati</taxon>
        <taxon>Pseudomonadota</taxon>
        <taxon>Gammaproteobacteria</taxon>
        <taxon>Lysobacterales</taxon>
        <taxon>Lysobacteraceae</taxon>
        <taxon>Marilutibacter</taxon>
    </lineage>
</organism>
<evidence type="ECO:0000259" key="5">
    <source>
        <dbReference type="Pfam" id="PF25917"/>
    </source>
</evidence>
<dbReference type="PANTHER" id="PTHR30469">
    <property type="entry name" value="MULTIDRUG RESISTANCE PROTEIN MDTA"/>
    <property type="match status" value="1"/>
</dbReference>
<dbReference type="InterPro" id="IPR058625">
    <property type="entry name" value="MdtA-like_BSH"/>
</dbReference>
<feature type="domain" description="Multidrug resistance protein MdtA-like alpha-helical hairpin" evidence="4">
    <location>
        <begin position="84"/>
        <end position="151"/>
    </location>
</feature>
<dbReference type="InterPro" id="IPR006143">
    <property type="entry name" value="RND_pump_MFP"/>
</dbReference>
<evidence type="ECO:0000313" key="8">
    <source>
        <dbReference type="Proteomes" id="UP000552587"/>
    </source>
</evidence>
<dbReference type="Proteomes" id="UP000552587">
    <property type="component" value="Unassembled WGS sequence"/>
</dbReference>
<dbReference type="Gene3D" id="2.40.50.100">
    <property type="match status" value="1"/>
</dbReference>
<dbReference type="Gene3D" id="1.10.287.470">
    <property type="entry name" value="Helix hairpin bin"/>
    <property type="match status" value="1"/>
</dbReference>
<comment type="caution">
    <text evidence="7">The sequence shown here is derived from an EMBL/GenBank/DDBJ whole genome shotgun (WGS) entry which is preliminary data.</text>
</comment>
<evidence type="ECO:0000256" key="3">
    <source>
        <dbReference type="SAM" id="MobiDB-lite"/>
    </source>
</evidence>
<comment type="similarity">
    <text evidence="1">Belongs to the membrane fusion protein (MFP) (TC 8.A.1) family.</text>
</comment>
<dbReference type="GO" id="GO:0015562">
    <property type="term" value="F:efflux transmembrane transporter activity"/>
    <property type="evidence" value="ECO:0007669"/>
    <property type="project" value="TreeGrafter"/>
</dbReference>
<dbReference type="Pfam" id="PF25876">
    <property type="entry name" value="HH_MFP_RND"/>
    <property type="match status" value="1"/>
</dbReference>
<dbReference type="AlphaFoldDB" id="A0A7W3YD54"/>